<evidence type="ECO:0000256" key="1">
    <source>
        <dbReference type="ARBA" id="ARBA00004141"/>
    </source>
</evidence>
<dbReference type="NCBIfam" id="TIGR00727">
    <property type="entry name" value="ISP4_OPT"/>
    <property type="match status" value="1"/>
</dbReference>
<protein>
    <submittedName>
        <fullName evidence="11">OPT oligopeptide transporter protein-domain-containing protein</fullName>
    </submittedName>
</protein>
<dbReference type="EMBL" id="RBNI01008942">
    <property type="protein sequence ID" value="RUP44420.1"/>
    <property type="molecule type" value="Genomic_DNA"/>
</dbReference>
<feature type="transmembrane region" description="Helical" evidence="10">
    <location>
        <begin position="66"/>
        <end position="86"/>
    </location>
</feature>
<dbReference type="OrthoDB" id="9986677at2759"/>
<feature type="transmembrane region" description="Helical" evidence="10">
    <location>
        <begin position="222"/>
        <end position="252"/>
    </location>
</feature>
<feature type="transmembrane region" description="Helical" evidence="10">
    <location>
        <begin position="482"/>
        <end position="500"/>
    </location>
</feature>
<evidence type="ECO:0000256" key="10">
    <source>
        <dbReference type="SAM" id="Phobius"/>
    </source>
</evidence>
<dbReference type="Proteomes" id="UP000268093">
    <property type="component" value="Unassembled WGS sequence"/>
</dbReference>
<dbReference type="InterPro" id="IPR004648">
    <property type="entry name" value="Oligpept_transpt"/>
</dbReference>
<feature type="transmembrane region" description="Helical" evidence="10">
    <location>
        <begin position="1110"/>
        <end position="1129"/>
    </location>
</feature>
<evidence type="ECO:0000256" key="3">
    <source>
        <dbReference type="ARBA" id="ARBA00022448"/>
    </source>
</evidence>
<dbReference type="InterPro" id="IPR004813">
    <property type="entry name" value="OPT"/>
</dbReference>
<evidence type="ECO:0000313" key="12">
    <source>
        <dbReference type="Proteomes" id="UP000268093"/>
    </source>
</evidence>
<keyword evidence="12" id="KW-1185">Reference proteome</keyword>
<feature type="transmembrane region" description="Helical" evidence="10">
    <location>
        <begin position="452"/>
        <end position="475"/>
    </location>
</feature>
<evidence type="ECO:0000256" key="6">
    <source>
        <dbReference type="ARBA" id="ARBA00022927"/>
    </source>
</evidence>
<accession>A0A433D0R3</accession>
<dbReference type="GO" id="GO:0035673">
    <property type="term" value="F:oligopeptide transmembrane transporter activity"/>
    <property type="evidence" value="ECO:0007669"/>
    <property type="project" value="InterPro"/>
</dbReference>
<keyword evidence="3" id="KW-0813">Transport</keyword>
<feature type="transmembrane region" description="Helical" evidence="10">
    <location>
        <begin position="131"/>
        <end position="150"/>
    </location>
</feature>
<evidence type="ECO:0000256" key="4">
    <source>
        <dbReference type="ARBA" id="ARBA00022692"/>
    </source>
</evidence>
<feature type="transmembrane region" description="Helical" evidence="10">
    <location>
        <begin position="674"/>
        <end position="699"/>
    </location>
</feature>
<evidence type="ECO:0000256" key="7">
    <source>
        <dbReference type="ARBA" id="ARBA00022989"/>
    </source>
</evidence>
<dbReference type="NCBIfam" id="TIGR00728">
    <property type="entry name" value="OPT_sfam"/>
    <property type="match status" value="2"/>
</dbReference>
<dbReference type="GO" id="GO:0015031">
    <property type="term" value="P:protein transport"/>
    <property type="evidence" value="ECO:0007669"/>
    <property type="project" value="UniProtKB-KW"/>
</dbReference>
<dbReference type="PANTHER" id="PTHR22601">
    <property type="entry name" value="ISP4 LIKE PROTEIN"/>
    <property type="match status" value="1"/>
</dbReference>
<feature type="transmembrane region" description="Helical" evidence="10">
    <location>
        <begin position="272"/>
        <end position="294"/>
    </location>
</feature>
<proteinExistence type="inferred from homology"/>
<feature type="transmembrane region" description="Helical" evidence="10">
    <location>
        <begin position="877"/>
        <end position="897"/>
    </location>
</feature>
<dbReference type="Pfam" id="PF03169">
    <property type="entry name" value="OPT"/>
    <property type="match status" value="2"/>
</dbReference>
<comment type="similarity">
    <text evidence="2">Belongs to the oligopeptide OPT transporter family.</text>
</comment>
<comment type="subcellular location">
    <subcellularLocation>
        <location evidence="1">Membrane</location>
        <topology evidence="1">Multi-pass membrane protein</topology>
    </subcellularLocation>
</comment>
<reference evidence="11 12" key="1">
    <citation type="journal article" date="2018" name="New Phytol.">
        <title>Phylogenomics of Endogonaceae and evolution of mycorrhizas within Mucoromycota.</title>
        <authorList>
            <person name="Chang Y."/>
            <person name="Desiro A."/>
            <person name="Na H."/>
            <person name="Sandor L."/>
            <person name="Lipzen A."/>
            <person name="Clum A."/>
            <person name="Barry K."/>
            <person name="Grigoriev I.V."/>
            <person name="Martin F.M."/>
            <person name="Stajich J.E."/>
            <person name="Smith M.E."/>
            <person name="Bonito G."/>
            <person name="Spatafora J.W."/>
        </authorList>
    </citation>
    <scope>NUCLEOTIDE SEQUENCE [LARGE SCALE GENOMIC DNA]</scope>
    <source>
        <strain evidence="11 12">GMNB39</strain>
    </source>
</reference>
<dbReference type="GO" id="GO:0016020">
    <property type="term" value="C:membrane"/>
    <property type="evidence" value="ECO:0007669"/>
    <property type="project" value="UniProtKB-SubCell"/>
</dbReference>
<evidence type="ECO:0000256" key="2">
    <source>
        <dbReference type="ARBA" id="ARBA00008807"/>
    </source>
</evidence>
<feature type="transmembrane region" description="Helical" evidence="10">
    <location>
        <begin position="1135"/>
        <end position="1160"/>
    </location>
</feature>
<evidence type="ECO:0000256" key="8">
    <source>
        <dbReference type="ARBA" id="ARBA00023136"/>
    </source>
</evidence>
<feature type="transmembrane region" description="Helical" evidence="10">
    <location>
        <begin position="536"/>
        <end position="558"/>
    </location>
</feature>
<sequence length="1161" mass="131208">MAATHAKEQESIGLDDKEMDYIYSNKGDEEHKGEVVQEDEEENSPIEEVASVVPNTDDPSLPVNTFRVWFLGFIFSSFFAFINMFFWFREQPIVMTPLVVQLVTYPLGRLLEKIIPSSPFFNPGRFNMKEHVLIVAMVNACYSTAYAIDIVTVQKLWYNQDLGWVGGFLLVLSTQCLGYGLAGVLRPYLVYPAAMVWPTNLVNVAMFRSFHIPEKNTGITRIKWFLVVAGTMFVWYWIPGYFVAILSVFSWACWIAPENVILAQLTGGSQGLSMLAMTFDWSVVTSFLGSPLVVPWWVHCNVLAGFVLVAWIIAPALYYNNVWNSKAYPILTASLFTVDGEAYDKSRILNADITLNETLYQEYGPLRLSSFFAVTYGVGFASLTAILTHAILWNGKQIVAQWKASREENEDIHAKLMRKYPEVPGWWYYSIFLGSLAVGFIIIYVWPINMPWWGLLLAVFICCIFVLPIGIITAVTNQTPGLNVITEFVIGLALPGHPIANVTFKTYGYISMTQALTFVGDLKLGHYMKIPPRAMFNVQLFGTLIACIINLATARWLYTNVENICTPKGYPWTCRNAKTFYSASVIWGVIGPAKMFGGESPYSVVLWFFREDIITNPPKSNTILLFQSSVPSFPFRSTSSPRASPVNYTSWVFVGFVFMFYLRKYHAAWWAKYNYITSAALDSGLAVSTLVVFAVSSAIPPPVWWGNGQADINATPDNCPLALANATGVCPDRTTGNLGGSVEISTFFHLAAGTDKRARTGFRSRLVPPPLSTMPSKKEKYLYARDQEGFDMVTSNPKADVYLDLDNQYKRDQYEQYQNQYAKQYNTTPPEPQPYATDQTEYHSFEQDEEENSPIEEVRATVPNTDNPSLPVMTFRFWFLGILFTAALSFVNQFFWFRDSPITLTPLVLQLFSYPLGRLLERVIPSHPFFNPGPFNMKEHVLITAMANCCYQTAYAIDIITVQKLYYNQDIGWIGGLLLVLTTQVDIYTYIQELPNFAGDVDRYPNPMSIPLSFQLLGYGMAGVLRPFLVWPSAMVWPINLVNVALFRSFHVSEKGGRGLTRLQFFLIAFACQFVYYWFPGYLFQLLTVLSWACWINPGNIVLSQLTGAYGGLGMTALSFDWATITAYLGSPLVIPWWATANVLFGFVFIAWFMVPILYYT</sequence>
<comment type="caution">
    <text evidence="11">The sequence shown here is derived from an EMBL/GenBank/DDBJ whole genome shotgun (WGS) entry which is preliminary data.</text>
</comment>
<keyword evidence="5" id="KW-0571">Peptide transport</keyword>
<feature type="compositionally biased region" description="Acidic residues" evidence="9">
    <location>
        <begin position="36"/>
        <end position="45"/>
    </location>
</feature>
<feature type="transmembrane region" description="Helical" evidence="10">
    <location>
        <begin position="162"/>
        <end position="182"/>
    </location>
</feature>
<organism evidence="11 12">
    <name type="scientific">Jimgerdemannia flammicorona</name>
    <dbReference type="NCBI Taxonomy" id="994334"/>
    <lineage>
        <taxon>Eukaryota</taxon>
        <taxon>Fungi</taxon>
        <taxon>Fungi incertae sedis</taxon>
        <taxon>Mucoromycota</taxon>
        <taxon>Mucoromycotina</taxon>
        <taxon>Endogonomycetes</taxon>
        <taxon>Endogonales</taxon>
        <taxon>Endogonaceae</taxon>
        <taxon>Jimgerdemannia</taxon>
    </lineage>
</organism>
<gene>
    <name evidence="11" type="ORF">BC936DRAFT_149475</name>
</gene>
<evidence type="ECO:0000256" key="5">
    <source>
        <dbReference type="ARBA" id="ARBA00022856"/>
    </source>
</evidence>
<feature type="transmembrane region" description="Helical" evidence="10">
    <location>
        <begin position="371"/>
        <end position="393"/>
    </location>
</feature>
<evidence type="ECO:0000256" key="9">
    <source>
        <dbReference type="SAM" id="MobiDB-lite"/>
    </source>
</evidence>
<keyword evidence="6" id="KW-0653">Protein transport</keyword>
<name>A0A433D0R3_9FUNG</name>
<feature type="transmembrane region" description="Helical" evidence="10">
    <location>
        <begin position="426"/>
        <end position="446"/>
    </location>
</feature>
<feature type="transmembrane region" description="Helical" evidence="10">
    <location>
        <begin position="1059"/>
        <end position="1076"/>
    </location>
</feature>
<keyword evidence="8 10" id="KW-0472">Membrane</keyword>
<keyword evidence="7 10" id="KW-1133">Transmembrane helix</keyword>
<dbReference type="AlphaFoldDB" id="A0A433D0R3"/>
<evidence type="ECO:0000313" key="11">
    <source>
        <dbReference type="EMBL" id="RUP44420.1"/>
    </source>
</evidence>
<keyword evidence="4 10" id="KW-0812">Transmembrane</keyword>
<feature type="transmembrane region" description="Helical" evidence="10">
    <location>
        <begin position="1028"/>
        <end position="1047"/>
    </location>
</feature>
<feature type="region of interest" description="Disordered" evidence="9">
    <location>
        <begin position="27"/>
        <end position="46"/>
    </location>
</feature>
<feature type="transmembrane region" description="Helical" evidence="10">
    <location>
        <begin position="645"/>
        <end position="662"/>
    </location>
</feature>
<feature type="transmembrane region" description="Helical" evidence="10">
    <location>
        <begin position="301"/>
        <end position="319"/>
    </location>
</feature>